<dbReference type="InterPro" id="IPR018203">
    <property type="entry name" value="GDP_dissociation_inhibitor"/>
</dbReference>
<dbReference type="PANTHER" id="PTHR11787:SF4">
    <property type="entry name" value="CHM, RAB ESCORT PROTEIN 1"/>
    <property type="match status" value="1"/>
</dbReference>
<dbReference type="Pfam" id="PF00996">
    <property type="entry name" value="GDI"/>
    <property type="match status" value="2"/>
</dbReference>
<organism evidence="2 3">
    <name type="scientific">Vitis vinifera</name>
    <name type="common">Grape</name>
    <dbReference type="NCBI Taxonomy" id="29760"/>
    <lineage>
        <taxon>Eukaryota</taxon>
        <taxon>Viridiplantae</taxon>
        <taxon>Streptophyta</taxon>
        <taxon>Embryophyta</taxon>
        <taxon>Tracheophyta</taxon>
        <taxon>Spermatophyta</taxon>
        <taxon>Magnoliopsida</taxon>
        <taxon>eudicotyledons</taxon>
        <taxon>Gunneridae</taxon>
        <taxon>Pentapetalae</taxon>
        <taxon>rosids</taxon>
        <taxon>Vitales</taxon>
        <taxon>Vitaceae</taxon>
        <taxon>Viteae</taxon>
        <taxon>Vitis</taxon>
    </lineage>
</organism>
<evidence type="ECO:0000256" key="1">
    <source>
        <dbReference type="ARBA" id="ARBA00005593"/>
    </source>
</evidence>
<dbReference type="GO" id="GO:0007264">
    <property type="term" value="P:small GTPase-mediated signal transduction"/>
    <property type="evidence" value="ECO:0007669"/>
    <property type="project" value="InterPro"/>
</dbReference>
<proteinExistence type="inferred from homology"/>
<name>A0A438DBS4_VITVI</name>
<comment type="caution">
    <text evidence="2">The sequence shown here is derived from an EMBL/GenBank/DDBJ whole genome shotgun (WGS) entry which is preliminary data.</text>
</comment>
<dbReference type="Gene3D" id="3.30.519.10">
    <property type="entry name" value="Guanine Nucleotide Dissociation Inhibitor, domain 2"/>
    <property type="match status" value="1"/>
</dbReference>
<comment type="similarity">
    <text evidence="1">Belongs to the Rab GDI family.</text>
</comment>
<gene>
    <name evidence="2" type="primary">REP_1</name>
    <name evidence="2" type="ORF">CK203_088050</name>
</gene>
<accession>A0A438DBS4</accession>
<dbReference type="Gene3D" id="1.10.405.10">
    <property type="entry name" value="Guanine Nucleotide Dissociation Inhibitor, domain 1"/>
    <property type="match status" value="1"/>
</dbReference>
<dbReference type="SUPFAM" id="SSF51905">
    <property type="entry name" value="FAD/NAD(P)-binding domain"/>
    <property type="match status" value="1"/>
</dbReference>
<protein>
    <submittedName>
        <fullName evidence="2">Rab escort protein 1</fullName>
    </submittedName>
</protein>
<evidence type="ECO:0000313" key="2">
    <source>
        <dbReference type="EMBL" id="RVW32906.1"/>
    </source>
</evidence>
<dbReference type="AlphaFoldDB" id="A0A438DBS4"/>
<dbReference type="Proteomes" id="UP000288805">
    <property type="component" value="Unassembled WGS sequence"/>
</dbReference>
<evidence type="ECO:0000313" key="3">
    <source>
        <dbReference type="Proteomes" id="UP000288805"/>
    </source>
</evidence>
<dbReference type="InterPro" id="IPR036188">
    <property type="entry name" value="FAD/NAD-bd_sf"/>
</dbReference>
<dbReference type="EMBL" id="QGNW01001702">
    <property type="protein sequence ID" value="RVW32906.1"/>
    <property type="molecule type" value="Genomic_DNA"/>
</dbReference>
<dbReference type="PRINTS" id="PR00891">
    <property type="entry name" value="RABGDIREP"/>
</dbReference>
<dbReference type="GO" id="GO:0005092">
    <property type="term" value="F:GDP-dissociation inhibitor activity"/>
    <property type="evidence" value="ECO:0007669"/>
    <property type="project" value="InterPro"/>
</dbReference>
<dbReference type="PANTHER" id="PTHR11787">
    <property type="entry name" value="RAB GDP-DISSOCIATION INHIBITOR"/>
    <property type="match status" value="1"/>
</dbReference>
<dbReference type="Gene3D" id="3.50.50.60">
    <property type="entry name" value="FAD/NAD(P)-binding domain"/>
    <property type="match status" value="1"/>
</dbReference>
<reference evidence="2 3" key="1">
    <citation type="journal article" date="2018" name="PLoS Genet.">
        <title>Population sequencing reveals clonal diversity and ancestral inbreeding in the grapevine cultivar Chardonnay.</title>
        <authorList>
            <person name="Roach M.J."/>
            <person name="Johnson D.L."/>
            <person name="Bohlmann J."/>
            <person name="van Vuuren H.J."/>
            <person name="Jones S.J."/>
            <person name="Pretorius I.S."/>
            <person name="Schmidt S.A."/>
            <person name="Borneman A.R."/>
        </authorList>
    </citation>
    <scope>NUCLEOTIDE SEQUENCE [LARGE SCALE GENOMIC DNA]</scope>
    <source>
        <strain evidence="3">cv. Chardonnay</strain>
        <tissue evidence="2">Leaf</tissue>
    </source>
</reference>
<sequence length="306" mass="33716">MDETPSYPPIEPTDFDLIVVGTGLPQSVIAAAASSAGKSVLHLDSNSFYGSHFSSLNLDEFSSFLTSQSAVYSSHPNPPSSVTADAAEYVALDLKTRPMYSDVEITSHSSDPLEHSRKFNLDVSGPRVLFCADAAVDLMLKSGASQYLEFKSIDASFVCDADGRFSTVPDSRAAIFKDRSLSLTEKNQLMRFFKLIQGHLAASDEAENDSNARISEDDLESPFVEFLNKMRLPPKIKSYRSHRPSLSFQISISRDMVSEYFPESGMILYAIAMADYDQDSIEVCKDVLDTKIGIDRLALYHSSVGR</sequence>